<dbReference type="PANTHER" id="PTHR48020:SF12">
    <property type="entry name" value="PROTON MYO-INOSITOL COTRANSPORTER"/>
    <property type="match status" value="1"/>
</dbReference>
<dbReference type="FunFam" id="1.20.1250.20:FF:000073">
    <property type="entry name" value="MFS myo-inositol transporter, putative"/>
    <property type="match status" value="1"/>
</dbReference>
<evidence type="ECO:0000313" key="11">
    <source>
        <dbReference type="EMBL" id="POS85102.1"/>
    </source>
</evidence>
<evidence type="ECO:0000256" key="7">
    <source>
        <dbReference type="ARBA" id="ARBA00049119"/>
    </source>
</evidence>
<dbReference type="InterPro" id="IPR003663">
    <property type="entry name" value="Sugar/inositol_transpt"/>
</dbReference>
<evidence type="ECO:0000256" key="2">
    <source>
        <dbReference type="ARBA" id="ARBA00010992"/>
    </source>
</evidence>
<dbReference type="Proteomes" id="UP000237438">
    <property type="component" value="Unassembled WGS sequence"/>
</dbReference>
<feature type="transmembrane region" description="Helical" evidence="9">
    <location>
        <begin position="177"/>
        <end position="199"/>
    </location>
</feature>
<protein>
    <recommendedName>
        <fullName evidence="10">Major facilitator superfamily (MFS) profile domain-containing protein</fullName>
    </recommendedName>
</protein>
<feature type="transmembrane region" description="Helical" evidence="9">
    <location>
        <begin position="118"/>
        <end position="136"/>
    </location>
</feature>
<dbReference type="GO" id="GO:1904679">
    <property type="term" value="P:myo-inositol import across plasma membrane"/>
    <property type="evidence" value="ECO:0007669"/>
    <property type="project" value="TreeGrafter"/>
</dbReference>
<feature type="transmembrane region" description="Helical" evidence="9">
    <location>
        <begin position="45"/>
        <end position="64"/>
    </location>
</feature>
<dbReference type="GO" id="GO:0016020">
    <property type="term" value="C:membrane"/>
    <property type="evidence" value="ECO:0007669"/>
    <property type="project" value="UniProtKB-SubCell"/>
</dbReference>
<dbReference type="PROSITE" id="PS50850">
    <property type="entry name" value="MFS"/>
    <property type="match status" value="1"/>
</dbReference>
<dbReference type="PROSITE" id="PS00216">
    <property type="entry name" value="SUGAR_TRANSPORT_1"/>
    <property type="match status" value="2"/>
</dbReference>
<organism evidence="11 12">
    <name type="scientific">Erysiphe pulchra</name>
    <dbReference type="NCBI Taxonomy" id="225359"/>
    <lineage>
        <taxon>Eukaryota</taxon>
        <taxon>Fungi</taxon>
        <taxon>Dikarya</taxon>
        <taxon>Ascomycota</taxon>
        <taxon>Pezizomycotina</taxon>
        <taxon>Leotiomycetes</taxon>
        <taxon>Erysiphales</taxon>
        <taxon>Erysiphaceae</taxon>
        <taxon>Erysiphe</taxon>
    </lineage>
</organism>
<dbReference type="PANTHER" id="PTHR48020">
    <property type="entry name" value="PROTON MYO-INOSITOL COTRANSPORTER"/>
    <property type="match status" value="1"/>
</dbReference>
<dbReference type="InterPro" id="IPR050814">
    <property type="entry name" value="Myo-inositol_Transporter"/>
</dbReference>
<dbReference type="PROSITE" id="PS00217">
    <property type="entry name" value="SUGAR_TRANSPORT_2"/>
    <property type="match status" value="1"/>
</dbReference>
<gene>
    <name evidence="11" type="ORF">EPUL_002843</name>
</gene>
<reference evidence="11 12" key="1">
    <citation type="submission" date="2017-10" db="EMBL/GenBank/DDBJ databases">
        <title>Development of genomic resources for the powdery mildew, Erysiphe pulchra.</title>
        <authorList>
            <person name="Wadl P.A."/>
            <person name="Mack B.M."/>
            <person name="Moore G."/>
            <person name="Beltz S.B."/>
        </authorList>
    </citation>
    <scope>NUCLEOTIDE SEQUENCE [LARGE SCALE GENOMIC DNA]</scope>
    <source>
        <strain evidence="11">Cflorida</strain>
    </source>
</reference>
<feature type="transmembrane region" description="Helical" evidence="9">
    <location>
        <begin position="502"/>
        <end position="520"/>
    </location>
</feature>
<keyword evidence="4 9" id="KW-0812">Transmembrane</keyword>
<keyword evidence="3 8" id="KW-0813">Transport</keyword>
<dbReference type="EMBL" id="PEDP01000729">
    <property type="protein sequence ID" value="POS85102.1"/>
    <property type="molecule type" value="Genomic_DNA"/>
</dbReference>
<evidence type="ECO:0000256" key="5">
    <source>
        <dbReference type="ARBA" id="ARBA00022989"/>
    </source>
</evidence>
<feature type="transmembrane region" description="Helical" evidence="9">
    <location>
        <begin position="382"/>
        <end position="404"/>
    </location>
</feature>
<evidence type="ECO:0000256" key="3">
    <source>
        <dbReference type="ARBA" id="ARBA00022448"/>
    </source>
</evidence>
<dbReference type="PRINTS" id="PR00171">
    <property type="entry name" value="SUGRTRNSPORT"/>
</dbReference>
<evidence type="ECO:0000313" key="12">
    <source>
        <dbReference type="Proteomes" id="UP000237438"/>
    </source>
</evidence>
<dbReference type="NCBIfam" id="TIGR00879">
    <property type="entry name" value="SP"/>
    <property type="match status" value="1"/>
</dbReference>
<evidence type="ECO:0000256" key="6">
    <source>
        <dbReference type="ARBA" id="ARBA00023136"/>
    </source>
</evidence>
<accession>A0A2S4PSU7</accession>
<name>A0A2S4PSU7_9PEZI</name>
<evidence type="ECO:0000256" key="4">
    <source>
        <dbReference type="ARBA" id="ARBA00022692"/>
    </source>
</evidence>
<evidence type="ECO:0000256" key="8">
    <source>
        <dbReference type="RuleBase" id="RU003346"/>
    </source>
</evidence>
<dbReference type="SUPFAM" id="SSF103473">
    <property type="entry name" value="MFS general substrate transporter"/>
    <property type="match status" value="1"/>
</dbReference>
<dbReference type="OrthoDB" id="6339427at2759"/>
<comment type="catalytic activity">
    <reaction evidence="7">
        <text>myo-inositol(out) + H(+)(out) = myo-inositol(in) + H(+)(in)</text>
        <dbReference type="Rhea" id="RHEA:60364"/>
        <dbReference type="ChEBI" id="CHEBI:15378"/>
        <dbReference type="ChEBI" id="CHEBI:17268"/>
    </reaction>
</comment>
<sequence>MIDASSEPLILNAERNDNELENESDNEIDHISTSLLLEKNLRRPGLYMCLLAISAGISGLLFGYDTGVISSTLVGIRSSLGHPLTTLDKSLITSMTSFSALIISPVSGLLADSYGRKTVILVADLAFFIGAIIQAFASSVGIMIIGRSVVGLAIGAGSFVAPLYITELSPSPFRGSLVIVSILFVTFGQMIAYVIGWLFVEVDNAATGWRWIVGLGAVPAIVQSLIMLGMPDTPRWLVMKNRSIEARTVMIKVFGSGTDIPYLVDLILKDIESEVNELEKVKKNSIGREVLSSRFYWLARLKHTSSELFYVDANRKALMIACVLQGFQELCGFNSLMYFSATIFTLLGFDSPTFTSLSVACTNFVFTCVSLVLVDRVGRRRILLYSIPFMALGLLFCSVGFSYIPDLVSLSDLKAKATSSGTMSSSFNPDIAALVVLSSIVIFVSSYAVGLGTIPWLQSELFTLHVRALGSSLSTSTNWATNFLVGLTFLPMIEILTPTGTFIFYSGICMVGWVAIWRLYPERMGYGLEEMKDLHPES</sequence>
<keyword evidence="5 9" id="KW-1133">Transmembrane helix</keyword>
<dbReference type="InterPro" id="IPR005829">
    <property type="entry name" value="Sugar_transporter_CS"/>
</dbReference>
<evidence type="ECO:0000256" key="1">
    <source>
        <dbReference type="ARBA" id="ARBA00004141"/>
    </source>
</evidence>
<proteinExistence type="inferred from homology"/>
<dbReference type="InterPro" id="IPR036259">
    <property type="entry name" value="MFS_trans_sf"/>
</dbReference>
<dbReference type="STRING" id="225359.A0A2S4PSU7"/>
<feature type="transmembrane region" description="Helical" evidence="9">
    <location>
        <begin position="330"/>
        <end position="349"/>
    </location>
</feature>
<evidence type="ECO:0000256" key="9">
    <source>
        <dbReference type="SAM" id="Phobius"/>
    </source>
</evidence>
<dbReference type="Gene3D" id="1.20.1250.20">
    <property type="entry name" value="MFS general substrate transporter like domains"/>
    <property type="match status" value="1"/>
</dbReference>
<comment type="caution">
    <text evidence="11">The sequence shown here is derived from an EMBL/GenBank/DDBJ whole genome shotgun (WGS) entry which is preliminary data.</text>
</comment>
<keyword evidence="12" id="KW-1185">Reference proteome</keyword>
<evidence type="ECO:0000259" key="10">
    <source>
        <dbReference type="PROSITE" id="PS50850"/>
    </source>
</evidence>
<feature type="transmembrane region" description="Helical" evidence="9">
    <location>
        <begin position="91"/>
        <end position="111"/>
    </location>
</feature>
<feature type="transmembrane region" description="Helical" evidence="9">
    <location>
        <begin position="355"/>
        <end position="375"/>
    </location>
</feature>
<dbReference type="InterPro" id="IPR020846">
    <property type="entry name" value="MFS_dom"/>
</dbReference>
<feature type="domain" description="Major facilitator superfamily (MFS) profile" evidence="10">
    <location>
        <begin position="51"/>
        <end position="524"/>
    </location>
</feature>
<feature type="transmembrane region" description="Helical" evidence="9">
    <location>
        <begin position="478"/>
        <end position="496"/>
    </location>
</feature>
<feature type="transmembrane region" description="Helical" evidence="9">
    <location>
        <begin position="142"/>
        <end position="165"/>
    </location>
</feature>
<keyword evidence="6 9" id="KW-0472">Membrane</keyword>
<dbReference type="AlphaFoldDB" id="A0A2S4PSU7"/>
<feature type="transmembrane region" description="Helical" evidence="9">
    <location>
        <begin position="211"/>
        <end position="230"/>
    </location>
</feature>
<dbReference type="Pfam" id="PF00083">
    <property type="entry name" value="Sugar_tr"/>
    <property type="match status" value="1"/>
</dbReference>
<dbReference type="InterPro" id="IPR005828">
    <property type="entry name" value="MFS_sugar_transport-like"/>
</dbReference>
<feature type="transmembrane region" description="Helical" evidence="9">
    <location>
        <begin position="431"/>
        <end position="457"/>
    </location>
</feature>
<dbReference type="GO" id="GO:0005366">
    <property type="term" value="F:myo-inositol:proton symporter activity"/>
    <property type="evidence" value="ECO:0007669"/>
    <property type="project" value="TreeGrafter"/>
</dbReference>
<comment type="similarity">
    <text evidence="2 8">Belongs to the major facilitator superfamily. Sugar transporter (TC 2.A.1.1) family.</text>
</comment>
<comment type="subcellular location">
    <subcellularLocation>
        <location evidence="1">Membrane</location>
        <topology evidence="1">Multi-pass membrane protein</topology>
    </subcellularLocation>
</comment>